<gene>
    <name evidence="2" type="ORF">SAMN05444714_2779</name>
</gene>
<dbReference type="RefSeq" id="WP_090209764.1">
    <property type="nucleotide sequence ID" value="NZ_FOZM01000003.1"/>
</dbReference>
<organism evidence="2 3">
    <name type="scientific">Yoonia litorea</name>
    <dbReference type="NCBI Taxonomy" id="1123755"/>
    <lineage>
        <taxon>Bacteria</taxon>
        <taxon>Pseudomonadati</taxon>
        <taxon>Pseudomonadota</taxon>
        <taxon>Alphaproteobacteria</taxon>
        <taxon>Rhodobacterales</taxon>
        <taxon>Paracoccaceae</taxon>
        <taxon>Yoonia</taxon>
    </lineage>
</organism>
<evidence type="ECO:0000313" key="2">
    <source>
        <dbReference type="EMBL" id="SFS21251.1"/>
    </source>
</evidence>
<feature type="transmembrane region" description="Helical" evidence="1">
    <location>
        <begin position="78"/>
        <end position="99"/>
    </location>
</feature>
<dbReference type="OrthoDB" id="7866802at2"/>
<dbReference type="STRING" id="1123755.SAMN05444714_2779"/>
<keyword evidence="1" id="KW-0812">Transmembrane</keyword>
<name>A0A1I6N074_9RHOB</name>
<dbReference type="InterPro" id="IPR009937">
    <property type="entry name" value="Phage_holin_3_6"/>
</dbReference>
<keyword evidence="3" id="KW-1185">Reference proteome</keyword>
<dbReference type="Proteomes" id="UP000198926">
    <property type="component" value="Unassembled WGS sequence"/>
</dbReference>
<keyword evidence="1" id="KW-1133">Transmembrane helix</keyword>
<dbReference type="AlphaFoldDB" id="A0A1I6N074"/>
<reference evidence="2 3" key="1">
    <citation type="submission" date="2016-10" db="EMBL/GenBank/DDBJ databases">
        <authorList>
            <person name="de Groot N.N."/>
        </authorList>
    </citation>
    <scope>NUCLEOTIDE SEQUENCE [LARGE SCALE GENOMIC DNA]</scope>
    <source>
        <strain evidence="2 3">DSM 29433</strain>
    </source>
</reference>
<keyword evidence="1" id="KW-0472">Membrane</keyword>
<evidence type="ECO:0000256" key="1">
    <source>
        <dbReference type="SAM" id="Phobius"/>
    </source>
</evidence>
<dbReference type="EMBL" id="FOZM01000003">
    <property type="protein sequence ID" value="SFS21251.1"/>
    <property type="molecule type" value="Genomic_DNA"/>
</dbReference>
<sequence>MAKHPINQAPSLLVDTLRHFSALIQGELKLARAEVSNIVSRAGVGIALIAIAMLMALVSLNVLATAAVAYIAANGFSIGLASLMVGAALLIVAVVLALAGKSRLSPEALTPNKTVHSVKKDYESIKEAANV</sequence>
<dbReference type="Pfam" id="PF07332">
    <property type="entry name" value="Phage_holin_3_6"/>
    <property type="match status" value="1"/>
</dbReference>
<accession>A0A1I6N074</accession>
<protein>
    <submittedName>
        <fullName evidence="2">Putative Holin-X, holin superfamily III</fullName>
    </submittedName>
</protein>
<evidence type="ECO:0000313" key="3">
    <source>
        <dbReference type="Proteomes" id="UP000198926"/>
    </source>
</evidence>
<feature type="transmembrane region" description="Helical" evidence="1">
    <location>
        <begin position="46"/>
        <end position="72"/>
    </location>
</feature>
<proteinExistence type="predicted"/>